<evidence type="ECO:0000313" key="1">
    <source>
        <dbReference type="EMBL" id="QJR14836.1"/>
    </source>
</evidence>
<organism evidence="1 2">
    <name type="scientific">Usitatibacter palustris</name>
    <dbReference type="NCBI Taxonomy" id="2732487"/>
    <lineage>
        <taxon>Bacteria</taxon>
        <taxon>Pseudomonadati</taxon>
        <taxon>Pseudomonadota</taxon>
        <taxon>Betaproteobacteria</taxon>
        <taxon>Nitrosomonadales</taxon>
        <taxon>Usitatibacteraceae</taxon>
        <taxon>Usitatibacter</taxon>
    </lineage>
</organism>
<dbReference type="KEGG" id="upl:DSM104440_01649"/>
<proteinExistence type="predicted"/>
<evidence type="ECO:0000313" key="2">
    <source>
        <dbReference type="Proteomes" id="UP000503096"/>
    </source>
</evidence>
<dbReference type="InParanoid" id="A0A6M4H5D8"/>
<dbReference type="AlphaFoldDB" id="A0A6M4H5D8"/>
<reference evidence="1 2" key="1">
    <citation type="submission" date="2020-04" db="EMBL/GenBank/DDBJ databases">
        <title>Usitatibacter rugosus gen. nov., sp. nov. and Usitatibacter palustris sp. nov., novel members of Usitatibacteraceae fam. nov. within the order Nitrosomonadales isolated from soil.</title>
        <authorList>
            <person name="Huber K.J."/>
            <person name="Neumann-Schaal M."/>
            <person name="Geppert A."/>
            <person name="Luckner M."/>
            <person name="Wanner G."/>
            <person name="Overmann J."/>
        </authorList>
    </citation>
    <scope>NUCLEOTIDE SEQUENCE [LARGE SCALE GENOMIC DNA]</scope>
    <source>
        <strain evidence="1 2">Swamp67</strain>
    </source>
</reference>
<sequence length="76" mass="8308">MQCDCCGNDYDKAFQVIKAGKTYTFDSFECAIHKLAPTCAHCGMRIIGHGLEAGAQMFCCDHCAEATGVKELRDRA</sequence>
<accession>A0A6M4H5D8</accession>
<name>A0A6M4H5D8_9PROT</name>
<gene>
    <name evidence="1" type="ORF">DSM104440_01649</name>
</gene>
<dbReference type="EMBL" id="CP053073">
    <property type="protein sequence ID" value="QJR14836.1"/>
    <property type="molecule type" value="Genomic_DNA"/>
</dbReference>
<protein>
    <recommendedName>
        <fullName evidence="3">Metallothionein</fullName>
    </recommendedName>
</protein>
<keyword evidence="2" id="KW-1185">Reference proteome</keyword>
<dbReference type="RefSeq" id="WP_171161559.1">
    <property type="nucleotide sequence ID" value="NZ_CP053073.1"/>
</dbReference>
<dbReference type="Proteomes" id="UP000503096">
    <property type="component" value="Chromosome"/>
</dbReference>
<evidence type="ECO:0008006" key="3">
    <source>
        <dbReference type="Google" id="ProtNLM"/>
    </source>
</evidence>